<dbReference type="RefSeq" id="WP_027495451.1">
    <property type="nucleotide sequence ID" value="NZ_CP015220.1"/>
</dbReference>
<sequence length="226" mass="24044">MTEGNRVERRKARTRAALIQAAQGLLANGNTNAPVLEITQAADVSNGSFYNYFESKEELWQAAIDAALESVGDYLDSLTVGFEDPVEKFTQSFRLSGRLFRLEPQLSRVLLNSEAAAFAAAGGLAPRSRRDIESAAAQGRFDVDDPDLALAIVAGSLLSMGRLLLAQPDRDEAATVDGTTERVLRALGISTDEARTLCSSPLPASYSGDVHAAVAPTASVRDGNES</sequence>
<organism evidence="6 7">
    <name type="scientific">Rhodococcoides fascians</name>
    <name type="common">Rhodococcus fascians</name>
    <dbReference type="NCBI Taxonomy" id="1828"/>
    <lineage>
        <taxon>Bacteria</taxon>
        <taxon>Bacillati</taxon>
        <taxon>Actinomycetota</taxon>
        <taxon>Actinomycetes</taxon>
        <taxon>Mycobacteriales</taxon>
        <taxon>Nocardiaceae</taxon>
        <taxon>Rhodococcoides</taxon>
    </lineage>
</organism>
<dbReference type="GO" id="GO:0000976">
    <property type="term" value="F:transcription cis-regulatory region binding"/>
    <property type="evidence" value="ECO:0007669"/>
    <property type="project" value="TreeGrafter"/>
</dbReference>
<dbReference type="PROSITE" id="PS50977">
    <property type="entry name" value="HTH_TETR_2"/>
    <property type="match status" value="1"/>
</dbReference>
<dbReference type="EMBL" id="CP015220">
    <property type="protein sequence ID" value="AMY23349.1"/>
    <property type="molecule type" value="Genomic_DNA"/>
</dbReference>
<evidence type="ECO:0000256" key="2">
    <source>
        <dbReference type="ARBA" id="ARBA00023125"/>
    </source>
</evidence>
<dbReference type="SUPFAM" id="SSF46689">
    <property type="entry name" value="Homeodomain-like"/>
    <property type="match status" value="1"/>
</dbReference>
<dbReference type="Pfam" id="PF00440">
    <property type="entry name" value="TetR_N"/>
    <property type="match status" value="1"/>
</dbReference>
<evidence type="ECO:0000256" key="4">
    <source>
        <dbReference type="PROSITE-ProRule" id="PRU00335"/>
    </source>
</evidence>
<feature type="DNA-binding region" description="H-T-H motif" evidence="4">
    <location>
        <begin position="34"/>
        <end position="53"/>
    </location>
</feature>
<dbReference type="PANTHER" id="PTHR30055:SF234">
    <property type="entry name" value="HTH-TYPE TRANSCRIPTIONAL REGULATOR BETI"/>
    <property type="match status" value="1"/>
</dbReference>
<dbReference type="InterPro" id="IPR009057">
    <property type="entry name" value="Homeodomain-like_sf"/>
</dbReference>
<dbReference type="PANTHER" id="PTHR30055">
    <property type="entry name" value="HTH-TYPE TRANSCRIPTIONAL REGULATOR RUTR"/>
    <property type="match status" value="1"/>
</dbReference>
<accession>A0A143QK96</accession>
<proteinExistence type="predicted"/>
<dbReference type="Proteomes" id="UP000076038">
    <property type="component" value="Chromosome"/>
</dbReference>
<dbReference type="Pfam" id="PF21306">
    <property type="entry name" value="TetR_C_40"/>
    <property type="match status" value="1"/>
</dbReference>
<protein>
    <recommendedName>
        <fullName evidence="5">HTH tetR-type domain-containing protein</fullName>
    </recommendedName>
</protein>
<dbReference type="KEGG" id="rhs:A3Q41_02047"/>
<evidence type="ECO:0000256" key="3">
    <source>
        <dbReference type="ARBA" id="ARBA00023163"/>
    </source>
</evidence>
<evidence type="ECO:0000313" key="7">
    <source>
        <dbReference type="Proteomes" id="UP000076038"/>
    </source>
</evidence>
<keyword evidence="3" id="KW-0804">Transcription</keyword>
<dbReference type="GO" id="GO:0003700">
    <property type="term" value="F:DNA-binding transcription factor activity"/>
    <property type="evidence" value="ECO:0007669"/>
    <property type="project" value="TreeGrafter"/>
</dbReference>
<evidence type="ECO:0000313" key="6">
    <source>
        <dbReference type="EMBL" id="AMY23349.1"/>
    </source>
</evidence>
<evidence type="ECO:0000256" key="1">
    <source>
        <dbReference type="ARBA" id="ARBA00023015"/>
    </source>
</evidence>
<dbReference type="InterPro" id="IPR050109">
    <property type="entry name" value="HTH-type_TetR-like_transc_reg"/>
</dbReference>
<evidence type="ECO:0000259" key="5">
    <source>
        <dbReference type="PROSITE" id="PS50977"/>
    </source>
</evidence>
<name>A0A143QK96_RHOFA</name>
<dbReference type="PATRIC" id="fig|1653479.3.peg.2068"/>
<gene>
    <name evidence="6" type="ORF">A3Q41_02047</name>
</gene>
<dbReference type="Gene3D" id="1.10.357.10">
    <property type="entry name" value="Tetracycline Repressor, domain 2"/>
    <property type="match status" value="1"/>
</dbReference>
<dbReference type="OrthoDB" id="3481545at2"/>
<feature type="domain" description="HTH tetR-type" evidence="5">
    <location>
        <begin position="12"/>
        <end position="71"/>
    </location>
</feature>
<dbReference type="AlphaFoldDB" id="A0A143QK96"/>
<reference evidence="6 7" key="1">
    <citation type="journal article" date="2016" name="Genome Announc.">
        <title>Complete Genome and Plasmid Sequences for Rhodococcus fascians D188 and Draft Sequences for Rhodococcus Isolates PBTS 1 and PBTS 2.</title>
        <authorList>
            <person name="Stamler R.A."/>
            <person name="Vereecke D."/>
            <person name="Zhang Y."/>
            <person name="Schilkey F."/>
            <person name="Devitt N."/>
            <person name="Randall J.J."/>
        </authorList>
    </citation>
    <scope>NUCLEOTIDE SEQUENCE [LARGE SCALE GENOMIC DNA]</scope>
    <source>
        <strain evidence="6 7">PBTS2</strain>
    </source>
</reference>
<reference evidence="7" key="2">
    <citation type="submission" date="2016-04" db="EMBL/GenBank/DDBJ databases">
        <title>Complete Genome and Plasmid Sequences for Rhodococcus fascians D188 and Draft Sequences for Rhodococcus spp. Isolates PBTS 1 and PBTS 2.</title>
        <authorList>
            <person name="Stamer R."/>
            <person name="Vereecke D."/>
            <person name="Zhang Y."/>
            <person name="Schilkey F."/>
            <person name="Devitt N."/>
            <person name="Randall J."/>
        </authorList>
    </citation>
    <scope>NUCLEOTIDE SEQUENCE [LARGE SCALE GENOMIC DNA]</scope>
    <source>
        <strain evidence="7">PBTS2</strain>
    </source>
</reference>
<dbReference type="PRINTS" id="PR00455">
    <property type="entry name" value="HTHTETR"/>
</dbReference>
<keyword evidence="7" id="KW-1185">Reference proteome</keyword>
<keyword evidence="2 4" id="KW-0238">DNA-binding</keyword>
<keyword evidence="1" id="KW-0805">Transcription regulation</keyword>
<dbReference type="InterPro" id="IPR049513">
    <property type="entry name" value="TetR_C_40"/>
</dbReference>
<dbReference type="InterPro" id="IPR001647">
    <property type="entry name" value="HTH_TetR"/>
</dbReference>